<dbReference type="GO" id="GO:0000287">
    <property type="term" value="F:magnesium ion binding"/>
    <property type="evidence" value="ECO:0007669"/>
    <property type="project" value="TreeGrafter"/>
</dbReference>
<dbReference type="KEGG" id="ehn:H9Q80_00895"/>
<name>A0A7G9GP15_9FIRM</name>
<protein>
    <submittedName>
        <fullName evidence="1">Cof-type HAD-IIB family hydrolase</fullName>
    </submittedName>
</protein>
<dbReference type="EMBL" id="CP060636">
    <property type="protein sequence ID" value="QNM12547.1"/>
    <property type="molecule type" value="Genomic_DNA"/>
</dbReference>
<keyword evidence="1" id="KW-0378">Hydrolase</keyword>
<gene>
    <name evidence="1" type="ORF">H9Q80_00895</name>
</gene>
<dbReference type="InterPro" id="IPR000150">
    <property type="entry name" value="Cof"/>
</dbReference>
<sequence>MKKLIIFDIDGTLRDERFGIPASAIWAINNCKANGHELCLCTGRSKAMIQPDILKLSIPCLIAGGGCYIEYDGNVLLDQRFQTKQIMQVLHISKANDCALAIETKTKVFMNEKACAIFQKMNKMKHKESDKKTYQQYQQNEQIRYENNLSQYDGKAVHKICLWTNGTVFKQIQRVLQTDMMLAQSDTYENMQYYEIICRDCGKKEAVMRVCNYLNIDQKQTIAFGDGMNDAQMLAYCETGIAMGNADVHVYPYADAICESVQEDGIYHELVRRKIVERKECYEKTVVAEGSCISDLSKKF</sequence>
<organism evidence="1 2">
    <name type="scientific">[Eubacterium] hominis</name>
    <dbReference type="NCBI Taxonomy" id="2764325"/>
    <lineage>
        <taxon>Bacteria</taxon>
        <taxon>Bacillati</taxon>
        <taxon>Bacillota</taxon>
        <taxon>Erysipelotrichia</taxon>
        <taxon>Erysipelotrichales</taxon>
        <taxon>Erysipelotrichaceae</taxon>
        <taxon>Amedibacillus</taxon>
    </lineage>
</organism>
<dbReference type="InterPro" id="IPR036412">
    <property type="entry name" value="HAD-like_sf"/>
</dbReference>
<dbReference type="AlphaFoldDB" id="A0A7G9GP15"/>
<evidence type="ECO:0000313" key="1">
    <source>
        <dbReference type="EMBL" id="QNM12547.1"/>
    </source>
</evidence>
<dbReference type="Pfam" id="PF08282">
    <property type="entry name" value="Hydrolase_3"/>
    <property type="match status" value="1"/>
</dbReference>
<dbReference type="SUPFAM" id="SSF56784">
    <property type="entry name" value="HAD-like"/>
    <property type="match status" value="1"/>
</dbReference>
<dbReference type="Gene3D" id="3.40.50.1000">
    <property type="entry name" value="HAD superfamily/HAD-like"/>
    <property type="match status" value="1"/>
</dbReference>
<dbReference type="SFLD" id="SFLDS00003">
    <property type="entry name" value="Haloacid_Dehalogenase"/>
    <property type="match status" value="1"/>
</dbReference>
<reference evidence="1 2" key="1">
    <citation type="submission" date="2020-08" db="EMBL/GenBank/DDBJ databases">
        <authorList>
            <person name="Liu C."/>
            <person name="Sun Q."/>
        </authorList>
    </citation>
    <scope>NUCLEOTIDE SEQUENCE [LARGE SCALE GENOMIC DNA]</scope>
    <source>
        <strain evidence="1 2">NSJ-61</strain>
    </source>
</reference>
<dbReference type="RefSeq" id="WP_158552196.1">
    <property type="nucleotide sequence ID" value="NZ_CP060636.1"/>
</dbReference>
<dbReference type="NCBIfam" id="TIGR00099">
    <property type="entry name" value="Cof-subfamily"/>
    <property type="match status" value="1"/>
</dbReference>
<proteinExistence type="predicted"/>
<dbReference type="GO" id="GO:0016791">
    <property type="term" value="F:phosphatase activity"/>
    <property type="evidence" value="ECO:0007669"/>
    <property type="project" value="TreeGrafter"/>
</dbReference>
<accession>A0A7G9GP15</accession>
<dbReference type="GO" id="GO:0005829">
    <property type="term" value="C:cytosol"/>
    <property type="evidence" value="ECO:0007669"/>
    <property type="project" value="TreeGrafter"/>
</dbReference>
<dbReference type="InterPro" id="IPR023214">
    <property type="entry name" value="HAD_sf"/>
</dbReference>
<keyword evidence="2" id="KW-1185">Reference proteome</keyword>
<evidence type="ECO:0000313" key="2">
    <source>
        <dbReference type="Proteomes" id="UP000515856"/>
    </source>
</evidence>
<dbReference type="PANTHER" id="PTHR10000:SF25">
    <property type="entry name" value="PHOSPHATASE YKRA-RELATED"/>
    <property type="match status" value="1"/>
</dbReference>
<dbReference type="Proteomes" id="UP000515856">
    <property type="component" value="Chromosome"/>
</dbReference>
<dbReference type="InterPro" id="IPR006379">
    <property type="entry name" value="HAD-SF_hydro_IIB"/>
</dbReference>
<dbReference type="Gene3D" id="3.30.1240.10">
    <property type="match status" value="1"/>
</dbReference>
<dbReference type="SFLD" id="SFLDG01140">
    <property type="entry name" value="C2.B:_Phosphomannomutase_and_P"/>
    <property type="match status" value="1"/>
</dbReference>
<dbReference type="NCBIfam" id="TIGR01484">
    <property type="entry name" value="HAD-SF-IIB"/>
    <property type="match status" value="1"/>
</dbReference>
<dbReference type="PANTHER" id="PTHR10000">
    <property type="entry name" value="PHOSPHOSERINE PHOSPHATASE"/>
    <property type="match status" value="1"/>
</dbReference>